<evidence type="ECO:0000256" key="1">
    <source>
        <dbReference type="ARBA" id="ARBA00009437"/>
    </source>
</evidence>
<dbReference type="AlphaFoldDB" id="A0A5B8CL62"/>
<dbReference type="GO" id="GO:2000142">
    <property type="term" value="P:regulation of DNA-templated transcription initiation"/>
    <property type="evidence" value="ECO:0007669"/>
    <property type="project" value="TreeGrafter"/>
</dbReference>
<dbReference type="Proteomes" id="UP000311469">
    <property type="component" value="Chromosome cSF2"/>
</dbReference>
<dbReference type="InterPro" id="IPR000847">
    <property type="entry name" value="LysR_HTH_N"/>
</dbReference>
<dbReference type="FunFam" id="1.10.10.10:FF:000001">
    <property type="entry name" value="LysR family transcriptional regulator"/>
    <property type="match status" value="1"/>
</dbReference>
<dbReference type="GO" id="GO:0003677">
    <property type="term" value="F:DNA binding"/>
    <property type="evidence" value="ECO:0007669"/>
    <property type="project" value="UniProtKB-KW"/>
</dbReference>
<comment type="similarity">
    <text evidence="1">Belongs to the LysR transcriptional regulatory family.</text>
</comment>
<organism evidence="7 8">
    <name type="scientific">Sphingobium fuliginis ATCC 27551</name>
    <dbReference type="NCBI Taxonomy" id="1208342"/>
    <lineage>
        <taxon>Bacteria</taxon>
        <taxon>Pseudomonadati</taxon>
        <taxon>Pseudomonadota</taxon>
        <taxon>Alphaproteobacteria</taxon>
        <taxon>Sphingomonadales</taxon>
        <taxon>Sphingomonadaceae</taxon>
        <taxon>Sphingobium</taxon>
    </lineage>
</organism>
<evidence type="ECO:0000256" key="3">
    <source>
        <dbReference type="ARBA" id="ARBA00023125"/>
    </source>
</evidence>
<dbReference type="Pfam" id="PF00126">
    <property type="entry name" value="HTH_1"/>
    <property type="match status" value="1"/>
</dbReference>
<name>A0A5B8CL62_SPHSA</name>
<dbReference type="SUPFAM" id="SSF46785">
    <property type="entry name" value="Winged helix' DNA-binding domain"/>
    <property type="match status" value="1"/>
</dbReference>
<dbReference type="PANTHER" id="PTHR30293:SF0">
    <property type="entry name" value="NITROGEN ASSIMILATION REGULATORY PROTEIN NAC"/>
    <property type="match status" value="1"/>
</dbReference>
<feature type="domain" description="HTH lysR-type" evidence="6">
    <location>
        <begin position="41"/>
        <end position="98"/>
    </location>
</feature>
<dbReference type="Gene3D" id="1.10.10.10">
    <property type="entry name" value="Winged helix-like DNA-binding domain superfamily/Winged helix DNA-binding domain"/>
    <property type="match status" value="1"/>
</dbReference>
<dbReference type="KEGG" id="sufl:FIL70_20965"/>
<proteinExistence type="inferred from homology"/>
<evidence type="ECO:0000256" key="5">
    <source>
        <dbReference type="ARBA" id="ARBA00023163"/>
    </source>
</evidence>
<evidence type="ECO:0000259" key="6">
    <source>
        <dbReference type="PROSITE" id="PS50931"/>
    </source>
</evidence>
<sequence length="358" mass="39130">MHAPAGPGGLRRRGLCAMLLPRSTEVIARPTRSWIVRGDSLRFKLLRSFVRVGELGSITRAASELNIAQPALGLQMRSLEYEFGAQLLIRTSRGVKLTPSGEVVLNWARSIFEQTDKIHQKVRELQGNADVPSVTIGLTPSLTAILARPIVEATLDGNIRVKIVEGTSHSLGEWVNSGRIDIGLGFGSAEAPGLQSVAVMRERLYYLTAPGEGDEPITLAEVLDRPLAVPDDQNSIRPKIEEAASRIDMPVIGTYEIGSMQAAREIARSGRAGAIAPYGGVAVEHRDGSLSVRLIVEPQIERTLYMMRRATESLSDPEIYLSTVLYEGLQSVTRDPEFRDAYTMLDDPRGAANMWESS</sequence>
<dbReference type="InterPro" id="IPR005119">
    <property type="entry name" value="LysR_subst-bd"/>
</dbReference>
<gene>
    <name evidence="7" type="ORF">FIL70_20965</name>
</gene>
<dbReference type="Pfam" id="PF03466">
    <property type="entry name" value="LysR_substrate"/>
    <property type="match status" value="1"/>
</dbReference>
<dbReference type="PANTHER" id="PTHR30293">
    <property type="entry name" value="TRANSCRIPTIONAL REGULATORY PROTEIN NAC-RELATED"/>
    <property type="match status" value="1"/>
</dbReference>
<dbReference type="GO" id="GO:0003700">
    <property type="term" value="F:DNA-binding transcription factor activity"/>
    <property type="evidence" value="ECO:0007669"/>
    <property type="project" value="InterPro"/>
</dbReference>
<dbReference type="PRINTS" id="PR00039">
    <property type="entry name" value="HTHLYSR"/>
</dbReference>
<keyword evidence="5" id="KW-0804">Transcription</keyword>
<dbReference type="InterPro" id="IPR036390">
    <property type="entry name" value="WH_DNA-bd_sf"/>
</dbReference>
<evidence type="ECO:0000256" key="2">
    <source>
        <dbReference type="ARBA" id="ARBA00023015"/>
    </source>
</evidence>
<evidence type="ECO:0000313" key="7">
    <source>
        <dbReference type="EMBL" id="QDC39665.1"/>
    </source>
</evidence>
<dbReference type="PROSITE" id="PS50931">
    <property type="entry name" value="HTH_LYSR"/>
    <property type="match status" value="1"/>
</dbReference>
<keyword evidence="2" id="KW-0805">Transcription regulation</keyword>
<dbReference type="EMBL" id="CP041017">
    <property type="protein sequence ID" value="QDC39665.1"/>
    <property type="molecule type" value="Genomic_DNA"/>
</dbReference>
<dbReference type="Gene3D" id="3.40.190.290">
    <property type="match status" value="1"/>
</dbReference>
<accession>A0A5B8CL62</accession>
<keyword evidence="3" id="KW-0238">DNA-binding</keyword>
<reference evidence="7 8" key="1">
    <citation type="submission" date="2019-06" db="EMBL/GenBank/DDBJ databases">
        <title>Genome organization and adaptive potential of archetypical organophosphate degarding Sphingobium fuliginis ATCC 27551.</title>
        <authorList>
            <person name="Sarwar A."/>
            <person name="Parthasarathy S."/>
            <person name="Singh C."/>
            <person name="Siddavattam D."/>
        </authorList>
    </citation>
    <scope>NUCLEOTIDE SEQUENCE [LARGE SCALE GENOMIC DNA]</scope>
    <source>
        <strain evidence="7 8">ATCC 27551</strain>
    </source>
</reference>
<keyword evidence="4" id="KW-0010">Activator</keyword>
<evidence type="ECO:0000256" key="4">
    <source>
        <dbReference type="ARBA" id="ARBA00023159"/>
    </source>
</evidence>
<dbReference type="SUPFAM" id="SSF53850">
    <property type="entry name" value="Periplasmic binding protein-like II"/>
    <property type="match status" value="1"/>
</dbReference>
<dbReference type="InterPro" id="IPR036388">
    <property type="entry name" value="WH-like_DNA-bd_sf"/>
</dbReference>
<protein>
    <submittedName>
        <fullName evidence="7">LysR family transcriptional regulator</fullName>
    </submittedName>
</protein>
<evidence type="ECO:0000313" key="8">
    <source>
        <dbReference type="Proteomes" id="UP000311469"/>
    </source>
</evidence>